<reference evidence="3" key="1">
    <citation type="journal article" date="2016" name="Genome Biol. Evol.">
        <title>Comparative 'omics' of the Fusarium fujikuroi species complex highlights differences in genetic potential and metabolite synthesis.</title>
        <authorList>
            <person name="Niehaus E.-M."/>
            <person name="Muensterkoetter M."/>
            <person name="Proctor R.H."/>
            <person name="Brown D.W."/>
            <person name="Sharon A."/>
            <person name="Idan Y."/>
            <person name="Oren-Young L."/>
            <person name="Sieber C.M."/>
            <person name="Novak O."/>
            <person name="Pencik A."/>
            <person name="Tarkowska D."/>
            <person name="Hromadova K."/>
            <person name="Freeman S."/>
            <person name="Maymon M."/>
            <person name="Elazar M."/>
            <person name="Youssef S.A."/>
            <person name="El-Shabrawy E.S.M."/>
            <person name="Shalaby A.B.A."/>
            <person name="Houterman P."/>
            <person name="Brock N.L."/>
            <person name="Burkhardt I."/>
            <person name="Tsavkelova E.A."/>
            <person name="Dickschat J.S."/>
            <person name="Galuszka P."/>
            <person name="Gueldener U."/>
            <person name="Tudzynski B."/>
        </authorList>
    </citation>
    <scope>NUCLEOTIDE SEQUENCE [LARGE SCALE GENOMIC DNA]</scope>
    <source>
        <strain evidence="3">MRC7560</strain>
    </source>
</reference>
<dbReference type="Proteomes" id="UP000184255">
    <property type="component" value="Unassembled WGS sequence"/>
</dbReference>
<evidence type="ECO:0000256" key="1">
    <source>
        <dbReference type="SAM" id="MobiDB-lite"/>
    </source>
</evidence>
<name>A0A1L7U5W2_FUSMA</name>
<evidence type="ECO:0000313" key="3">
    <source>
        <dbReference type="Proteomes" id="UP000184255"/>
    </source>
</evidence>
<dbReference type="VEuPathDB" id="FungiDB:FMAN_03939"/>
<dbReference type="GeneID" id="65083210"/>
<dbReference type="AlphaFoldDB" id="A0A1L7U5W2"/>
<dbReference type="RefSeq" id="XP_041689655.1">
    <property type="nucleotide sequence ID" value="XM_041824145.1"/>
</dbReference>
<dbReference type="Pfam" id="PF02178">
    <property type="entry name" value="AT_hook"/>
    <property type="match status" value="3"/>
</dbReference>
<dbReference type="PRINTS" id="PR00929">
    <property type="entry name" value="ATHOOK"/>
</dbReference>
<dbReference type="InterPro" id="IPR017956">
    <property type="entry name" value="AT_hook_DNA-bd_motif"/>
</dbReference>
<feature type="region of interest" description="Disordered" evidence="1">
    <location>
        <begin position="283"/>
        <end position="309"/>
    </location>
</feature>
<proteinExistence type="predicted"/>
<organism evidence="2 3">
    <name type="scientific">Fusarium mangiferae</name>
    <name type="common">Mango malformation disease fungus</name>
    <dbReference type="NCBI Taxonomy" id="192010"/>
    <lineage>
        <taxon>Eukaryota</taxon>
        <taxon>Fungi</taxon>
        <taxon>Dikarya</taxon>
        <taxon>Ascomycota</taxon>
        <taxon>Pezizomycotina</taxon>
        <taxon>Sordariomycetes</taxon>
        <taxon>Hypocreomycetidae</taxon>
        <taxon>Hypocreales</taxon>
        <taxon>Nectriaceae</taxon>
        <taxon>Fusarium</taxon>
        <taxon>Fusarium fujikuroi species complex</taxon>
    </lineage>
</organism>
<dbReference type="GO" id="GO:0003677">
    <property type="term" value="F:DNA binding"/>
    <property type="evidence" value="ECO:0007669"/>
    <property type="project" value="InterPro"/>
</dbReference>
<feature type="region of interest" description="Disordered" evidence="1">
    <location>
        <begin position="1"/>
        <end position="114"/>
    </location>
</feature>
<accession>A0A1L7U5W2</accession>
<dbReference type="EMBL" id="FCQH01000017">
    <property type="protein sequence ID" value="CVL06074.1"/>
    <property type="molecule type" value="Genomic_DNA"/>
</dbReference>
<feature type="compositionally biased region" description="Basic and acidic residues" evidence="1">
    <location>
        <begin position="13"/>
        <end position="22"/>
    </location>
</feature>
<protein>
    <submittedName>
        <fullName evidence="2">Uncharacterized protein</fullName>
    </submittedName>
</protein>
<keyword evidence="3" id="KW-1185">Reference proteome</keyword>
<comment type="caution">
    <text evidence="2">The sequence shown here is derived from an EMBL/GenBank/DDBJ whole genome shotgun (WGS) entry which is preliminary data.</text>
</comment>
<dbReference type="SMART" id="SM00384">
    <property type="entry name" value="AT_hook"/>
    <property type="match status" value="4"/>
</dbReference>
<sequence>MTFATRRSLRRSQTVDHDELADTKIGLISMPPSTQPKRRGRPPKSSTSVLRGLTGSKPRGRPPKALTSVLRGLTGSKPRGRPPKSLTSSSRGKLTGSKPRGRPPGRPSSTAPHIMTDVRIALKLGWRLRKATMGKRVGDAARSVYLLSHQWPWDLVAGFKPKRWSIPAVENLRKLFNIIYRVYPADEHQNDFRFVKNYLRECAMKRDRRRPQLKNRDVEDACDYFADSDYVRRDVVHTAATPSKPSIATVMQEDENGYIDFIDYGHYFDDDDDDEEYVDIATPAKRSRTPSSPVLSPKRARTAEPTEPRQQTITDITNSLQSLHAQKQKELEAVTNSLDEIAASIQANEAAQINHINEKVDKLTFDVKAYETTREKILKARSCLEQHYEIMMVDEDDLAKRLQRYASDLKECDKLIAQAEADVYKELDQIKQRDVNLADEEKRLEGRVKEVLEEVRHCSVVEMLMRLGPGGMAKLLGTLEGNGVELVEMAESIMNEAGE</sequence>
<gene>
    <name evidence="2" type="ORF">FMAN_03939</name>
</gene>
<evidence type="ECO:0000313" key="2">
    <source>
        <dbReference type="EMBL" id="CVL06074.1"/>
    </source>
</evidence>